<name>A0ABV0MYZ1_9TELE</name>
<sequence length="284" mass="31850">YMRADQASGNLRQHDAEVDATLKSLNNQIENIRSPEGSKKNPSRTCRDLKLCHPDWKSGEYWIDPNQGCTVDAIKVFCNMETGESCVNPKPAKIPRKNWWSSKSKERKHVWFGETMNGGFHFSYGDDSLAPNTAAIQMTFLRLLSTEASQNLTYHCKNSVAYLDASTGNLKKAVLLQGSNDVEIRAEGNSRFTYSVMEDSCAVCNTASTNIFVVVFGGETKCFNFLCFFFFFSFLQRHTGHWGKTVIEYRSQKTSRLPIVDIAPMDIGGADQEFGVDVGPVCFL</sequence>
<dbReference type="SMART" id="SM00038">
    <property type="entry name" value="COLFI"/>
    <property type="match status" value="1"/>
</dbReference>
<keyword evidence="2" id="KW-0964">Secreted</keyword>
<evidence type="ECO:0000313" key="6">
    <source>
        <dbReference type="Proteomes" id="UP001476798"/>
    </source>
</evidence>
<dbReference type="Proteomes" id="UP001476798">
    <property type="component" value="Unassembled WGS sequence"/>
</dbReference>
<comment type="subcellular location">
    <subcellularLocation>
        <location evidence="1">Secreted</location>
    </subcellularLocation>
</comment>
<evidence type="ECO:0000256" key="2">
    <source>
        <dbReference type="ARBA" id="ARBA00022525"/>
    </source>
</evidence>
<evidence type="ECO:0000313" key="5">
    <source>
        <dbReference type="EMBL" id="MEQ2164343.1"/>
    </source>
</evidence>
<dbReference type="EMBL" id="JAHRIO010020254">
    <property type="protein sequence ID" value="MEQ2164343.1"/>
    <property type="molecule type" value="Genomic_DNA"/>
</dbReference>
<dbReference type="GO" id="GO:0005581">
    <property type="term" value="C:collagen trimer"/>
    <property type="evidence" value="ECO:0007669"/>
    <property type="project" value="UniProtKB-KW"/>
</dbReference>
<dbReference type="PROSITE" id="PS51461">
    <property type="entry name" value="NC1_FIB"/>
    <property type="match status" value="1"/>
</dbReference>
<keyword evidence="6" id="KW-1185">Reference proteome</keyword>
<dbReference type="NCBIfam" id="NF040941">
    <property type="entry name" value="GGGWT_bact"/>
    <property type="match status" value="1"/>
</dbReference>
<dbReference type="Gene3D" id="2.60.120.1000">
    <property type="match status" value="2"/>
</dbReference>
<organism evidence="5 6">
    <name type="scientific">Goodea atripinnis</name>
    <dbReference type="NCBI Taxonomy" id="208336"/>
    <lineage>
        <taxon>Eukaryota</taxon>
        <taxon>Metazoa</taxon>
        <taxon>Chordata</taxon>
        <taxon>Craniata</taxon>
        <taxon>Vertebrata</taxon>
        <taxon>Euteleostomi</taxon>
        <taxon>Actinopterygii</taxon>
        <taxon>Neopterygii</taxon>
        <taxon>Teleostei</taxon>
        <taxon>Neoteleostei</taxon>
        <taxon>Acanthomorphata</taxon>
        <taxon>Ovalentaria</taxon>
        <taxon>Atherinomorphae</taxon>
        <taxon>Cyprinodontiformes</taxon>
        <taxon>Goodeidae</taxon>
        <taxon>Goodea</taxon>
    </lineage>
</organism>
<reference evidence="5 6" key="1">
    <citation type="submission" date="2021-06" db="EMBL/GenBank/DDBJ databases">
        <authorList>
            <person name="Palmer J.M."/>
        </authorList>
    </citation>
    <scope>NUCLEOTIDE SEQUENCE [LARGE SCALE GENOMIC DNA]</scope>
    <source>
        <strain evidence="5 6">GA_2019</strain>
        <tissue evidence="5">Muscle</tissue>
    </source>
</reference>
<feature type="non-terminal residue" evidence="5">
    <location>
        <position position="1"/>
    </location>
</feature>
<evidence type="ECO:0000259" key="4">
    <source>
        <dbReference type="PROSITE" id="PS51461"/>
    </source>
</evidence>
<comment type="caution">
    <text evidence="5">The sequence shown here is derived from an EMBL/GenBank/DDBJ whole genome shotgun (WGS) entry which is preliminary data.</text>
</comment>
<proteinExistence type="predicted"/>
<protein>
    <submittedName>
        <fullName evidence="5">Collagen alpha-1(II) chain</fullName>
    </submittedName>
</protein>
<keyword evidence="3 5" id="KW-0176">Collagen</keyword>
<dbReference type="Pfam" id="PF01410">
    <property type="entry name" value="COLFI"/>
    <property type="match status" value="2"/>
</dbReference>
<accession>A0ABV0MYZ1</accession>
<gene>
    <name evidence="5" type="primary">COL2A1_1</name>
    <name evidence="5" type="ORF">GOODEAATRI_005709</name>
</gene>
<dbReference type="InterPro" id="IPR000885">
    <property type="entry name" value="Fib_collagen_C"/>
</dbReference>
<evidence type="ECO:0000256" key="1">
    <source>
        <dbReference type="ARBA" id="ARBA00004613"/>
    </source>
</evidence>
<evidence type="ECO:0000256" key="3">
    <source>
        <dbReference type="ARBA" id="ARBA00023119"/>
    </source>
</evidence>
<feature type="domain" description="Fibrillar collagen NC1" evidence="4">
    <location>
        <begin position="16"/>
        <end position="284"/>
    </location>
</feature>